<name>A0A5S3XUL0_9GAMM</name>
<evidence type="ECO:0000313" key="9">
    <source>
        <dbReference type="EMBL" id="TMP62536.1"/>
    </source>
</evidence>
<comment type="similarity">
    <text evidence="1 5">Belongs to the FliD family.</text>
</comment>
<evidence type="ECO:0000313" key="11">
    <source>
        <dbReference type="Proteomes" id="UP000307706"/>
    </source>
</evidence>
<dbReference type="PANTHER" id="PTHR30288:SF0">
    <property type="entry name" value="FLAGELLAR HOOK-ASSOCIATED PROTEIN 2"/>
    <property type="match status" value="1"/>
</dbReference>
<dbReference type="InterPro" id="IPR010809">
    <property type="entry name" value="FliD_C"/>
</dbReference>
<organism evidence="9 11">
    <name type="scientific">Pseudoalteromonas citrea</name>
    <dbReference type="NCBI Taxonomy" id="43655"/>
    <lineage>
        <taxon>Bacteria</taxon>
        <taxon>Pseudomonadati</taxon>
        <taxon>Pseudomonadota</taxon>
        <taxon>Gammaproteobacteria</taxon>
        <taxon>Alteromonadales</taxon>
        <taxon>Pseudoalteromonadaceae</taxon>
        <taxon>Pseudoalteromonas</taxon>
    </lineage>
</organism>
<feature type="domain" description="Flagellar hook-associated protein 2 C-terminal" evidence="7">
    <location>
        <begin position="232"/>
        <end position="458"/>
    </location>
</feature>
<dbReference type="Pfam" id="PF02465">
    <property type="entry name" value="FliD_N"/>
    <property type="match status" value="1"/>
</dbReference>
<dbReference type="PANTHER" id="PTHR30288">
    <property type="entry name" value="FLAGELLAR CAP/ASSEMBLY PROTEIN FLID"/>
    <property type="match status" value="1"/>
</dbReference>
<evidence type="ECO:0000259" key="7">
    <source>
        <dbReference type="Pfam" id="PF07195"/>
    </source>
</evidence>
<evidence type="ECO:0000256" key="3">
    <source>
        <dbReference type="ARBA" id="ARBA00023054"/>
    </source>
</evidence>
<reference evidence="10 11" key="2">
    <citation type="submission" date="2019-06" db="EMBL/GenBank/DDBJ databases">
        <title>Co-occurence of chitin degradation, pigmentation and bioactivity in marine Pseudoalteromonas.</title>
        <authorList>
            <person name="Sonnenschein E.C."/>
            <person name="Bech P.K."/>
        </authorList>
    </citation>
    <scope>NUCLEOTIDE SEQUENCE [LARGE SCALE GENOMIC DNA]</scope>
    <source>
        <strain evidence="11">S2231</strain>
        <strain evidence="8 10">S2233</strain>
    </source>
</reference>
<evidence type="ECO:0000256" key="1">
    <source>
        <dbReference type="ARBA" id="ARBA00009764"/>
    </source>
</evidence>
<dbReference type="Pfam" id="PF07196">
    <property type="entry name" value="Flagellin_IN"/>
    <property type="match status" value="1"/>
</dbReference>
<keyword evidence="9" id="KW-0966">Cell projection</keyword>
<dbReference type="Pfam" id="PF07195">
    <property type="entry name" value="FliD_C"/>
    <property type="match status" value="1"/>
</dbReference>
<dbReference type="InterPro" id="IPR003481">
    <property type="entry name" value="FliD_N"/>
</dbReference>
<reference evidence="10 11" key="1">
    <citation type="submission" date="2017-12" db="EMBL/GenBank/DDBJ databases">
        <authorList>
            <person name="Paulsen S."/>
            <person name="Gram L.K."/>
        </authorList>
    </citation>
    <scope>NUCLEOTIDE SEQUENCE [LARGE SCALE GENOMIC DNA]</scope>
    <source>
        <strain evidence="9 11">S2231</strain>
        <strain evidence="8 10">S2233</strain>
    </source>
</reference>
<evidence type="ECO:0000313" key="10">
    <source>
        <dbReference type="Proteomes" id="UP000305730"/>
    </source>
</evidence>
<protein>
    <recommendedName>
        <fullName evidence="5">Flagellar hook-associated protein 2</fullName>
        <shortName evidence="5">HAP2</shortName>
    </recommendedName>
    <alternativeName>
        <fullName evidence="5">Flagellar cap protein</fullName>
    </alternativeName>
</protein>
<dbReference type="InterPro" id="IPR040026">
    <property type="entry name" value="FliD"/>
</dbReference>
<dbReference type="GO" id="GO:0009424">
    <property type="term" value="C:bacterial-type flagellum hook"/>
    <property type="evidence" value="ECO:0007669"/>
    <property type="project" value="UniProtKB-UniRule"/>
</dbReference>
<dbReference type="GO" id="GO:0005576">
    <property type="term" value="C:extracellular region"/>
    <property type="evidence" value="ECO:0007669"/>
    <property type="project" value="UniProtKB-SubCell"/>
</dbReference>
<comment type="subcellular location">
    <subcellularLocation>
        <location evidence="5">Secreted</location>
    </subcellularLocation>
    <subcellularLocation>
        <location evidence="5">Bacterial flagellum</location>
    </subcellularLocation>
</comment>
<evidence type="ECO:0000256" key="5">
    <source>
        <dbReference type="RuleBase" id="RU362066"/>
    </source>
</evidence>
<comment type="caution">
    <text evidence="9">The sequence shown here is derived from an EMBL/GenBank/DDBJ whole genome shotgun (WGS) entry which is preliminary data.</text>
</comment>
<evidence type="ECO:0000256" key="4">
    <source>
        <dbReference type="ARBA" id="ARBA00023143"/>
    </source>
</evidence>
<gene>
    <name evidence="9" type="ORF">CWB96_01055</name>
    <name evidence="8" type="ORF">CWB97_13900</name>
</gene>
<comment type="subunit">
    <text evidence="2 5">Homopentamer.</text>
</comment>
<keyword evidence="9" id="KW-0282">Flagellum</keyword>
<accession>A0A5S3XUL0</accession>
<feature type="domain" description="Flagellar hook-associated protein 2 N-terminal" evidence="6">
    <location>
        <begin position="11"/>
        <end position="110"/>
    </location>
</feature>
<dbReference type="GO" id="GO:0071973">
    <property type="term" value="P:bacterial-type flagellum-dependent cell motility"/>
    <property type="evidence" value="ECO:0007669"/>
    <property type="project" value="TreeGrafter"/>
</dbReference>
<sequence>MPLITSAGIGSGLDLESIIRASVEAESGPKVAALSKKQESLEVELSAIGEIKSAISKLNDTIEKLADPENFGKRAASIRQPESGDLISVTPTSDISVGKFDIGVQQLAQGSRAVSADLAFSSVDDVVTASGGTLSFSAGADNSFDLTLDAGATLAELRDAINASDDNFGVTANIVNTGDPAIGSKLVLTSNVSGAGNDLVITSDTSELDTIETYDASTNATGGMTIADDDKAQDAVITVDGLAVNSSTNTFKDAVQDMTIKALAVSENVTTDTGTELDTARLTIDYDRESVSTLIDELIANYNNVIGNIGFQTRIGKPLNGDSSMRGLSDQLINTLGKALTDAGPFESIFDIGLGVDKEGYLEKSSLVRSLNDAMDENFDDIGKAFAGDNGVAKDLEVLLGNYIDSSGLIKQRETSLSGQLEDVKDDYENHQYRMESFEAGLRQQYAGLDVLLANMKQTQSYLGAQLANLPGFTKQNN</sequence>
<dbReference type="OrthoDB" id="9810816at2"/>
<evidence type="ECO:0000256" key="2">
    <source>
        <dbReference type="ARBA" id="ARBA00011255"/>
    </source>
</evidence>
<dbReference type="EMBL" id="PNCL01000007">
    <property type="protein sequence ID" value="TMP62536.1"/>
    <property type="molecule type" value="Genomic_DNA"/>
</dbReference>
<evidence type="ECO:0000259" key="6">
    <source>
        <dbReference type="Pfam" id="PF02465"/>
    </source>
</evidence>
<keyword evidence="10" id="KW-1185">Reference proteome</keyword>
<dbReference type="GO" id="GO:0009421">
    <property type="term" value="C:bacterial-type flagellum filament cap"/>
    <property type="evidence" value="ECO:0007669"/>
    <property type="project" value="InterPro"/>
</dbReference>
<dbReference type="InterPro" id="IPR010810">
    <property type="entry name" value="Flagellin_hook_IN_motif"/>
</dbReference>
<proteinExistence type="inferred from homology"/>
<dbReference type="EMBL" id="PNCK01000049">
    <property type="protein sequence ID" value="TMP41636.1"/>
    <property type="molecule type" value="Genomic_DNA"/>
</dbReference>
<dbReference type="Proteomes" id="UP000305730">
    <property type="component" value="Unassembled WGS sequence"/>
</dbReference>
<evidence type="ECO:0000313" key="8">
    <source>
        <dbReference type="EMBL" id="TMP41636.1"/>
    </source>
</evidence>
<comment type="function">
    <text evidence="5">Required for morphogenesis and for the elongation of the flagellar filament by facilitating polymerization of the flagellin monomers at the tip of growing filament. Forms a capping structure, which prevents flagellin subunits (transported through the central channel of the flagellum) from leaking out without polymerization at the distal end.</text>
</comment>
<dbReference type="RefSeq" id="WP_138597476.1">
    <property type="nucleotide sequence ID" value="NZ_PNCK01000049.1"/>
</dbReference>
<dbReference type="AlphaFoldDB" id="A0A5S3XUL0"/>
<dbReference type="GO" id="GO:0007155">
    <property type="term" value="P:cell adhesion"/>
    <property type="evidence" value="ECO:0007669"/>
    <property type="project" value="InterPro"/>
</dbReference>
<keyword evidence="3" id="KW-0175">Coiled coil</keyword>
<keyword evidence="5" id="KW-0964">Secreted</keyword>
<keyword evidence="9" id="KW-0969">Cilium</keyword>
<dbReference type="Proteomes" id="UP000307706">
    <property type="component" value="Unassembled WGS sequence"/>
</dbReference>
<keyword evidence="4 5" id="KW-0975">Bacterial flagellum</keyword>
<reference evidence="9" key="3">
    <citation type="submission" date="2019-09" db="EMBL/GenBank/DDBJ databases">
        <title>Co-occurence of chitin degradation, pigmentation and bioactivity in marine Pseudoalteromonas.</title>
        <authorList>
            <person name="Sonnenschein E.C."/>
            <person name="Bech P.K."/>
        </authorList>
    </citation>
    <scope>NUCLEOTIDE SEQUENCE</scope>
    <source>
        <strain evidence="9">S2231</strain>
    </source>
</reference>